<dbReference type="RefSeq" id="XP_033383102.1">
    <property type="nucleotide sequence ID" value="XM_033522051.1"/>
</dbReference>
<protein>
    <submittedName>
        <fullName evidence="2">Uncharacterized protein</fullName>
    </submittedName>
</protein>
<gene>
    <name evidence="2" type="ORF">BU24DRAFT_221024</name>
</gene>
<evidence type="ECO:0000256" key="1">
    <source>
        <dbReference type="SAM" id="MobiDB-lite"/>
    </source>
</evidence>
<feature type="compositionally biased region" description="Basic residues" evidence="1">
    <location>
        <begin position="58"/>
        <end position="70"/>
    </location>
</feature>
<evidence type="ECO:0000313" key="3">
    <source>
        <dbReference type="Proteomes" id="UP000799778"/>
    </source>
</evidence>
<dbReference type="GeneID" id="54279448"/>
<accession>A0A6A5XP93</accession>
<name>A0A6A5XP93_9PLEO</name>
<feature type="region of interest" description="Disordered" evidence="1">
    <location>
        <begin position="18"/>
        <end position="102"/>
    </location>
</feature>
<feature type="compositionally biased region" description="Basic and acidic residues" evidence="1">
    <location>
        <begin position="78"/>
        <end position="96"/>
    </location>
</feature>
<proteinExistence type="predicted"/>
<sequence length="142" mass="16037">MADWIKPGQSKVTVMLRNEARPQGAKRERLRKASLRDSSNSHRRATRSARVSLVLCNSRRRGAATRRRQGKPGQGWLDKGDGERDRNKDDDTRGHDTTWPQAPSAYLRERLAVRGFGQSSHTILLLSRSVIVILLIIMELGP</sequence>
<dbReference type="EMBL" id="ML978070">
    <property type="protein sequence ID" value="KAF2014763.1"/>
    <property type="molecule type" value="Genomic_DNA"/>
</dbReference>
<reference evidence="2" key="1">
    <citation type="journal article" date="2020" name="Stud. Mycol.">
        <title>101 Dothideomycetes genomes: a test case for predicting lifestyles and emergence of pathogens.</title>
        <authorList>
            <person name="Haridas S."/>
            <person name="Albert R."/>
            <person name="Binder M."/>
            <person name="Bloem J."/>
            <person name="Labutti K."/>
            <person name="Salamov A."/>
            <person name="Andreopoulos B."/>
            <person name="Baker S."/>
            <person name="Barry K."/>
            <person name="Bills G."/>
            <person name="Bluhm B."/>
            <person name="Cannon C."/>
            <person name="Castanera R."/>
            <person name="Culley D."/>
            <person name="Daum C."/>
            <person name="Ezra D."/>
            <person name="Gonzalez J."/>
            <person name="Henrissat B."/>
            <person name="Kuo A."/>
            <person name="Liang C."/>
            <person name="Lipzen A."/>
            <person name="Lutzoni F."/>
            <person name="Magnuson J."/>
            <person name="Mondo S."/>
            <person name="Nolan M."/>
            <person name="Ohm R."/>
            <person name="Pangilinan J."/>
            <person name="Park H.-J."/>
            <person name="Ramirez L."/>
            <person name="Alfaro M."/>
            <person name="Sun H."/>
            <person name="Tritt A."/>
            <person name="Yoshinaga Y."/>
            <person name="Zwiers L.-H."/>
            <person name="Turgeon B."/>
            <person name="Goodwin S."/>
            <person name="Spatafora J."/>
            <person name="Crous P."/>
            <person name="Grigoriev I."/>
        </authorList>
    </citation>
    <scope>NUCLEOTIDE SEQUENCE</scope>
    <source>
        <strain evidence="2">CBS 175.79</strain>
    </source>
</reference>
<organism evidence="2 3">
    <name type="scientific">Aaosphaeria arxii CBS 175.79</name>
    <dbReference type="NCBI Taxonomy" id="1450172"/>
    <lineage>
        <taxon>Eukaryota</taxon>
        <taxon>Fungi</taxon>
        <taxon>Dikarya</taxon>
        <taxon>Ascomycota</taxon>
        <taxon>Pezizomycotina</taxon>
        <taxon>Dothideomycetes</taxon>
        <taxon>Pleosporomycetidae</taxon>
        <taxon>Pleosporales</taxon>
        <taxon>Pleosporales incertae sedis</taxon>
        <taxon>Aaosphaeria</taxon>
    </lineage>
</organism>
<dbReference type="Proteomes" id="UP000799778">
    <property type="component" value="Unassembled WGS sequence"/>
</dbReference>
<evidence type="ECO:0000313" key="2">
    <source>
        <dbReference type="EMBL" id="KAF2014763.1"/>
    </source>
</evidence>
<dbReference type="AlphaFoldDB" id="A0A6A5XP93"/>
<keyword evidence="3" id="KW-1185">Reference proteome</keyword>